<accession>A0A2P6N987</accession>
<evidence type="ECO:0000313" key="2">
    <source>
        <dbReference type="Proteomes" id="UP000241769"/>
    </source>
</evidence>
<sequence>MICGIKTHRPKVEVAVLQCDDQLLHRVIVATGQQTFFYEDANTSVFTLTCERSNLGLYDPPRRMNFTLVKMNGQGVYGQTYNVDGLLVLQYPPVSALAGVFFLNLTGSVSTLTRFDDKSDLKRTVQYLVPMETNSIRTNTSDAYRYIVAVRGQGQLTVNLGTPAGVNVGYDQNYSLYPSTYTTKPSISTISPLNTVSTVTSPVSAAGITSVSIVSVVLILLGLL</sequence>
<reference evidence="1 2" key="1">
    <citation type="journal article" date="2018" name="Genome Biol. Evol.">
        <title>Multiple Roots of Fruiting Body Formation in Amoebozoa.</title>
        <authorList>
            <person name="Hillmann F."/>
            <person name="Forbes G."/>
            <person name="Novohradska S."/>
            <person name="Ferling I."/>
            <person name="Riege K."/>
            <person name="Groth M."/>
            <person name="Westermann M."/>
            <person name="Marz M."/>
            <person name="Spaller T."/>
            <person name="Winckler T."/>
            <person name="Schaap P."/>
            <person name="Glockner G."/>
        </authorList>
    </citation>
    <scope>NUCLEOTIDE SEQUENCE [LARGE SCALE GENOMIC DNA]</scope>
    <source>
        <strain evidence="1 2">Jena</strain>
    </source>
</reference>
<dbReference type="InParanoid" id="A0A2P6N987"/>
<dbReference type="AlphaFoldDB" id="A0A2P6N987"/>
<protein>
    <submittedName>
        <fullName evidence="1">Uncharacterized protein</fullName>
    </submittedName>
</protein>
<gene>
    <name evidence="1" type="ORF">PROFUN_11722</name>
</gene>
<name>A0A2P6N987_9EUKA</name>
<organism evidence="1 2">
    <name type="scientific">Planoprotostelium fungivorum</name>
    <dbReference type="NCBI Taxonomy" id="1890364"/>
    <lineage>
        <taxon>Eukaryota</taxon>
        <taxon>Amoebozoa</taxon>
        <taxon>Evosea</taxon>
        <taxon>Variosea</taxon>
        <taxon>Cavosteliida</taxon>
        <taxon>Cavosteliaceae</taxon>
        <taxon>Planoprotostelium</taxon>
    </lineage>
</organism>
<proteinExistence type="predicted"/>
<comment type="caution">
    <text evidence="1">The sequence shown here is derived from an EMBL/GenBank/DDBJ whole genome shotgun (WGS) entry which is preliminary data.</text>
</comment>
<evidence type="ECO:0000313" key="1">
    <source>
        <dbReference type="EMBL" id="PRP80500.1"/>
    </source>
</evidence>
<dbReference type="EMBL" id="MDYQ01000147">
    <property type="protein sequence ID" value="PRP80500.1"/>
    <property type="molecule type" value="Genomic_DNA"/>
</dbReference>
<dbReference type="Proteomes" id="UP000241769">
    <property type="component" value="Unassembled WGS sequence"/>
</dbReference>
<keyword evidence="2" id="KW-1185">Reference proteome</keyword>